<feature type="binding site" evidence="18">
    <location>
        <position position="29"/>
    </location>
    <ligand>
        <name>a divalent metal cation</name>
        <dbReference type="ChEBI" id="CHEBI:60240"/>
    </ligand>
</feature>
<evidence type="ECO:0000256" key="6">
    <source>
        <dbReference type="ARBA" id="ARBA00022692"/>
    </source>
</evidence>
<keyword evidence="6 19" id="KW-0812">Transmembrane</keyword>
<keyword evidence="7 17" id="KW-0547">Nucleotide-binding</keyword>
<evidence type="ECO:0000256" key="18">
    <source>
        <dbReference type="PIRSR" id="PIRSR600829-4"/>
    </source>
</evidence>
<evidence type="ECO:0000256" key="1">
    <source>
        <dbReference type="ARBA" id="ARBA00004651"/>
    </source>
</evidence>
<keyword evidence="18" id="KW-0479">Metal-binding</keyword>
<dbReference type="GO" id="GO:0046872">
    <property type="term" value="F:metal ion binding"/>
    <property type="evidence" value="ECO:0007669"/>
    <property type="project" value="UniProtKB-KW"/>
</dbReference>
<evidence type="ECO:0000256" key="9">
    <source>
        <dbReference type="ARBA" id="ARBA00022840"/>
    </source>
</evidence>
<keyword evidence="10 19" id="KW-1133">Transmembrane helix</keyword>
<proteinExistence type="inferred from homology"/>
<evidence type="ECO:0000256" key="17">
    <source>
        <dbReference type="PIRSR" id="PIRSR600829-3"/>
    </source>
</evidence>
<evidence type="ECO:0000256" key="10">
    <source>
        <dbReference type="ARBA" id="ARBA00022989"/>
    </source>
</evidence>
<evidence type="ECO:0000256" key="8">
    <source>
        <dbReference type="ARBA" id="ARBA00022777"/>
    </source>
</evidence>
<dbReference type="Proteomes" id="UP000253517">
    <property type="component" value="Unassembled WGS sequence"/>
</dbReference>
<dbReference type="InterPro" id="IPR033717">
    <property type="entry name" value="UDPK"/>
</dbReference>
<feature type="binding site" evidence="18">
    <location>
        <position position="77"/>
    </location>
    <ligand>
        <name>a divalent metal cation</name>
        <dbReference type="ChEBI" id="CHEBI:60240"/>
    </ligand>
</feature>
<protein>
    <submittedName>
        <fullName evidence="20">Undecaprenol kinase/diacylglycerol kinase (ATP)</fullName>
    </submittedName>
</protein>
<evidence type="ECO:0000313" key="20">
    <source>
        <dbReference type="EMBL" id="RCX05287.1"/>
    </source>
</evidence>
<dbReference type="GO" id="GO:0005524">
    <property type="term" value="F:ATP binding"/>
    <property type="evidence" value="ECO:0007669"/>
    <property type="project" value="UniProtKB-KW"/>
</dbReference>
<dbReference type="GO" id="GO:0008654">
    <property type="term" value="P:phospholipid biosynthetic process"/>
    <property type="evidence" value="ECO:0007669"/>
    <property type="project" value="UniProtKB-KW"/>
</dbReference>
<gene>
    <name evidence="20" type="ORF">DES35_101572</name>
</gene>
<dbReference type="EMBL" id="QPJS01000001">
    <property type="protein sequence ID" value="RCX05287.1"/>
    <property type="molecule type" value="Genomic_DNA"/>
</dbReference>
<keyword evidence="11" id="KW-0443">Lipid metabolism</keyword>
<keyword evidence="21" id="KW-1185">Reference proteome</keyword>
<evidence type="ECO:0000256" key="15">
    <source>
        <dbReference type="PIRSR" id="PIRSR600829-1"/>
    </source>
</evidence>
<keyword evidence="18" id="KW-0460">Magnesium</keyword>
<reference evidence="20 21" key="1">
    <citation type="submission" date="2018-07" db="EMBL/GenBank/DDBJ databases">
        <title>Genomic Encyclopedia of Type Strains, Phase IV (KMG-IV): sequencing the most valuable type-strain genomes for metagenomic binning, comparative biology and taxonomic classification.</title>
        <authorList>
            <person name="Goeker M."/>
        </authorList>
    </citation>
    <scope>NUCLEOTIDE SEQUENCE [LARGE SCALE GENOMIC DNA]</scope>
    <source>
        <strain evidence="20 21">DSM 21410</strain>
    </source>
</reference>
<dbReference type="InterPro" id="IPR036945">
    <property type="entry name" value="DAGK_sf"/>
</dbReference>
<feature type="transmembrane region" description="Helical" evidence="19">
    <location>
        <begin position="97"/>
        <end position="118"/>
    </location>
</feature>
<dbReference type="AlphaFoldDB" id="A0A369AB37"/>
<dbReference type="InterPro" id="IPR000829">
    <property type="entry name" value="DAGK"/>
</dbReference>
<feature type="binding site" evidence="17">
    <location>
        <position position="77"/>
    </location>
    <ligand>
        <name>ATP</name>
        <dbReference type="ChEBI" id="CHEBI:30616"/>
    </ligand>
</feature>
<keyword evidence="9 17" id="KW-0067">ATP-binding</keyword>
<dbReference type="CDD" id="cd14265">
    <property type="entry name" value="UDPK_IM_like"/>
    <property type="match status" value="1"/>
</dbReference>
<keyword evidence="12 19" id="KW-0472">Membrane</keyword>
<comment type="subcellular location">
    <subcellularLocation>
        <location evidence="1">Cell membrane</location>
        <topology evidence="1">Multi-pass membrane protein</topology>
    </subcellularLocation>
</comment>
<organism evidence="20 21">
    <name type="scientific">Schleiferia thermophila</name>
    <dbReference type="NCBI Taxonomy" id="884107"/>
    <lineage>
        <taxon>Bacteria</taxon>
        <taxon>Pseudomonadati</taxon>
        <taxon>Bacteroidota</taxon>
        <taxon>Flavobacteriia</taxon>
        <taxon>Flavobacteriales</taxon>
        <taxon>Schleiferiaceae</taxon>
        <taxon>Schleiferia</taxon>
    </lineage>
</organism>
<accession>A0A369AB37</accession>
<dbReference type="GO" id="GO:0016301">
    <property type="term" value="F:kinase activity"/>
    <property type="evidence" value="ECO:0007669"/>
    <property type="project" value="UniProtKB-KW"/>
</dbReference>
<keyword evidence="14" id="KW-1208">Phospholipid metabolism</keyword>
<evidence type="ECO:0000256" key="19">
    <source>
        <dbReference type="SAM" id="Phobius"/>
    </source>
</evidence>
<sequence length="133" mass="15240">MKFKTKRYIVKRKHAFQFAFYGIQELVKESHFRIHVLAAGMVLIMAIVLRINVLEWVFCVLSIGLVLFSEAMNSAIETICDLVMPQRHPMVKRIKDIAAGAVLISSVTAAMVGLIIFVPKLYLWVREFFLLVK</sequence>
<feature type="active site" description="Proton acceptor" evidence="15">
    <location>
        <position position="70"/>
    </location>
</feature>
<dbReference type="PANTHER" id="PTHR34299:SF1">
    <property type="entry name" value="DIACYLGLYCEROL KINASE"/>
    <property type="match status" value="1"/>
</dbReference>
<keyword evidence="8 20" id="KW-0418">Kinase</keyword>
<dbReference type="GO" id="GO:0005886">
    <property type="term" value="C:plasma membrane"/>
    <property type="evidence" value="ECO:0007669"/>
    <property type="project" value="UniProtKB-SubCell"/>
</dbReference>
<evidence type="ECO:0000256" key="3">
    <source>
        <dbReference type="ARBA" id="ARBA00022475"/>
    </source>
</evidence>
<keyword evidence="3" id="KW-1003">Cell membrane</keyword>
<dbReference type="RefSeq" id="WP_037355839.1">
    <property type="nucleotide sequence ID" value="NZ_BHZF01000001.1"/>
</dbReference>
<evidence type="ECO:0000256" key="12">
    <source>
        <dbReference type="ARBA" id="ARBA00023136"/>
    </source>
</evidence>
<dbReference type="PANTHER" id="PTHR34299">
    <property type="entry name" value="DIACYLGLYCEROL KINASE"/>
    <property type="match status" value="1"/>
</dbReference>
<comment type="similarity">
    <text evidence="2">Belongs to the bacterial diacylglycerol kinase family.</text>
</comment>
<evidence type="ECO:0000256" key="5">
    <source>
        <dbReference type="ARBA" id="ARBA00022679"/>
    </source>
</evidence>
<comment type="caution">
    <text evidence="20">The sequence shown here is derived from an EMBL/GenBank/DDBJ whole genome shotgun (WGS) entry which is preliminary data.</text>
</comment>
<keyword evidence="13" id="KW-0594">Phospholipid biosynthesis</keyword>
<evidence type="ECO:0000256" key="16">
    <source>
        <dbReference type="PIRSR" id="PIRSR600829-2"/>
    </source>
</evidence>
<dbReference type="Gene3D" id="1.10.287.3610">
    <property type="match status" value="1"/>
</dbReference>
<feature type="binding site" evidence="17">
    <location>
        <begin position="95"/>
        <end position="96"/>
    </location>
    <ligand>
        <name>ATP</name>
        <dbReference type="ChEBI" id="CHEBI:30616"/>
    </ligand>
</feature>
<dbReference type="Pfam" id="PF01219">
    <property type="entry name" value="DAGK_prokar"/>
    <property type="match status" value="1"/>
</dbReference>
<comment type="cofactor">
    <cofactor evidence="18">
        <name>Mg(2+)</name>
        <dbReference type="ChEBI" id="CHEBI:18420"/>
    </cofactor>
    <text evidence="18">Mn(2+), Zn(2+), Cd(2+) and Co(2+) support activity to lesser extents.</text>
</comment>
<evidence type="ECO:0000313" key="21">
    <source>
        <dbReference type="Proteomes" id="UP000253517"/>
    </source>
</evidence>
<feature type="binding site" evidence="16">
    <location>
        <position position="70"/>
    </location>
    <ligand>
        <name>substrate</name>
    </ligand>
</feature>
<evidence type="ECO:0000256" key="13">
    <source>
        <dbReference type="ARBA" id="ARBA00023209"/>
    </source>
</evidence>
<feature type="transmembrane region" description="Helical" evidence="19">
    <location>
        <begin position="55"/>
        <end position="76"/>
    </location>
</feature>
<evidence type="ECO:0000256" key="7">
    <source>
        <dbReference type="ARBA" id="ARBA00022741"/>
    </source>
</evidence>
<evidence type="ECO:0000256" key="2">
    <source>
        <dbReference type="ARBA" id="ARBA00005967"/>
    </source>
</evidence>
<feature type="transmembrane region" description="Helical" evidence="19">
    <location>
        <begin position="32"/>
        <end position="49"/>
    </location>
</feature>
<feature type="binding site" evidence="17">
    <location>
        <position position="29"/>
    </location>
    <ligand>
        <name>ATP</name>
        <dbReference type="ChEBI" id="CHEBI:30616"/>
    </ligand>
</feature>
<keyword evidence="4" id="KW-0444">Lipid biosynthesis</keyword>
<evidence type="ECO:0000256" key="4">
    <source>
        <dbReference type="ARBA" id="ARBA00022516"/>
    </source>
</evidence>
<evidence type="ECO:0000256" key="11">
    <source>
        <dbReference type="ARBA" id="ARBA00023098"/>
    </source>
</evidence>
<evidence type="ECO:0000256" key="14">
    <source>
        <dbReference type="ARBA" id="ARBA00023264"/>
    </source>
</evidence>
<name>A0A369AB37_9FLAO</name>
<keyword evidence="5" id="KW-0808">Transferase</keyword>